<dbReference type="Proteomes" id="UP000316270">
    <property type="component" value="Chromosome 1"/>
</dbReference>
<dbReference type="AlphaFoldDB" id="A0A517KYN0"/>
<evidence type="ECO:0000313" key="2">
    <source>
        <dbReference type="EMBL" id="QDS68496.1"/>
    </source>
</evidence>
<sequence>MQFLSNPLARHAVSLKSLTSQPVTRFVLAGTLFLSLLLLFWSSQSPQHGSFGRPHLPPSHGRPPGSPALFPGSQHGSASHIGEPSSTDLRNWKKPAGMKIIGLVFYGRRQFVEVLDCYLQRNLVRNGGVMDEVFFVVNTDNHADLEYLDKIVNATEGYKKHVQEKEGLKGWTAQWEVVERGNIYIKIDDDVVYFEDDAIASIAKRMIENPHYFAVSANSVNNPALSWLHYGLGVYEPYLPETSRPPPEQSQQNGWRASQLPEWTGPPLEEFLDESIWNDTTPSPFPGHRWLPVNTTKIDITETPAGRLTYDSHGPGWRDWRIAAQTHYSFLQHLEEDAVWRYKFNLWDYQYYRVSVNFIGFWGDDIVDAFPFPIQDDEEYLTMRRPKELGRHVVLDGTVVSVHFAFSVQRRGPDEEHTPGGGLYHTDLLKRYKAYAEEMVCPFPQSGRAKGMKGSFWKS</sequence>
<keyword evidence="3" id="KW-1185">Reference proteome</keyword>
<evidence type="ECO:0000256" key="1">
    <source>
        <dbReference type="SAM" id="MobiDB-lite"/>
    </source>
</evidence>
<feature type="region of interest" description="Disordered" evidence="1">
    <location>
        <begin position="50"/>
        <end position="90"/>
    </location>
</feature>
<reference evidence="2 3" key="1">
    <citation type="submission" date="2019-07" db="EMBL/GenBank/DDBJ databases">
        <title>Finished genome of Venturia effusa.</title>
        <authorList>
            <person name="Young C.A."/>
            <person name="Cox M.P."/>
            <person name="Ganley A.R.D."/>
            <person name="David W.J."/>
        </authorList>
    </citation>
    <scope>NUCLEOTIDE SEQUENCE [LARGE SCALE GENOMIC DNA]</scope>
    <source>
        <strain evidence="3">albino</strain>
    </source>
</reference>
<proteinExistence type="predicted"/>
<gene>
    <name evidence="2" type="ORF">FKW77_010863</name>
</gene>
<accession>A0A517KYN0</accession>
<dbReference type="STRING" id="50376.A0A517KYN0"/>
<evidence type="ECO:0000313" key="3">
    <source>
        <dbReference type="Proteomes" id="UP000316270"/>
    </source>
</evidence>
<dbReference type="EMBL" id="CP042185">
    <property type="protein sequence ID" value="QDS68496.1"/>
    <property type="molecule type" value="Genomic_DNA"/>
</dbReference>
<feature type="compositionally biased region" description="Pro residues" evidence="1">
    <location>
        <begin position="55"/>
        <end position="66"/>
    </location>
</feature>
<protein>
    <submittedName>
        <fullName evidence="2">Uncharacterized protein</fullName>
    </submittedName>
</protein>
<dbReference type="OrthoDB" id="5593235at2759"/>
<organism evidence="2 3">
    <name type="scientific">Venturia effusa</name>
    <dbReference type="NCBI Taxonomy" id="50376"/>
    <lineage>
        <taxon>Eukaryota</taxon>
        <taxon>Fungi</taxon>
        <taxon>Dikarya</taxon>
        <taxon>Ascomycota</taxon>
        <taxon>Pezizomycotina</taxon>
        <taxon>Dothideomycetes</taxon>
        <taxon>Pleosporomycetidae</taxon>
        <taxon>Venturiales</taxon>
        <taxon>Venturiaceae</taxon>
        <taxon>Venturia</taxon>
    </lineage>
</organism>
<name>A0A517KYN0_9PEZI</name>